<comment type="caution">
    <text evidence="2">The sequence shown here is derived from an EMBL/GenBank/DDBJ whole genome shotgun (WGS) entry which is preliminary data.</text>
</comment>
<accession>A0A2U3E0T6</accession>
<feature type="region of interest" description="Disordered" evidence="1">
    <location>
        <begin position="128"/>
        <end position="179"/>
    </location>
</feature>
<dbReference type="EMBL" id="LCWV01000016">
    <property type="protein sequence ID" value="PWI68103.1"/>
    <property type="molecule type" value="Genomic_DNA"/>
</dbReference>
<protein>
    <submittedName>
        <fullName evidence="2">Uncharacterized protein</fullName>
    </submittedName>
</protein>
<dbReference type="AlphaFoldDB" id="A0A2U3E0T6"/>
<organism evidence="2 3">
    <name type="scientific">Purpureocillium lilacinum</name>
    <name type="common">Paecilomyces lilacinus</name>
    <dbReference type="NCBI Taxonomy" id="33203"/>
    <lineage>
        <taxon>Eukaryota</taxon>
        <taxon>Fungi</taxon>
        <taxon>Dikarya</taxon>
        <taxon>Ascomycota</taxon>
        <taxon>Pezizomycotina</taxon>
        <taxon>Sordariomycetes</taxon>
        <taxon>Hypocreomycetidae</taxon>
        <taxon>Hypocreales</taxon>
        <taxon>Ophiocordycipitaceae</taxon>
        <taxon>Purpureocillium</taxon>
    </lineage>
</organism>
<reference evidence="2 3" key="1">
    <citation type="journal article" date="2016" name="Front. Microbiol.">
        <title>Genome and transcriptome sequences reveal the specific parasitism of the nematophagous Purpureocillium lilacinum 36-1.</title>
        <authorList>
            <person name="Xie J."/>
            <person name="Li S."/>
            <person name="Mo C."/>
            <person name="Xiao X."/>
            <person name="Peng D."/>
            <person name="Wang G."/>
            <person name="Xiao Y."/>
        </authorList>
    </citation>
    <scope>NUCLEOTIDE SEQUENCE [LARGE SCALE GENOMIC DNA]</scope>
    <source>
        <strain evidence="2 3">36-1</strain>
    </source>
</reference>
<feature type="compositionally biased region" description="Low complexity" evidence="1">
    <location>
        <begin position="143"/>
        <end position="155"/>
    </location>
</feature>
<proteinExistence type="predicted"/>
<name>A0A2U3E0T6_PURLI</name>
<gene>
    <name evidence="2" type="ORF">PCL_02504</name>
</gene>
<sequence>MAVYGMVLACMPSRWQINDGRSESPLGRGAVGGVGGGGWWFDSHFDDGGSGGPLRCQPAARPWPGPVSGRSGRQPLGLAPQARPGWGPGGTMETPARSRQAPPPVPSPSIVTILEAILLLHARHVSHHAGTSAPRQDMENFPSSSSARASSAASEARPDHDKSTHAVPSHCLMTPVVRL</sequence>
<dbReference type="Proteomes" id="UP000245956">
    <property type="component" value="Unassembled WGS sequence"/>
</dbReference>
<evidence type="ECO:0000256" key="1">
    <source>
        <dbReference type="SAM" id="MobiDB-lite"/>
    </source>
</evidence>
<evidence type="ECO:0000313" key="3">
    <source>
        <dbReference type="Proteomes" id="UP000245956"/>
    </source>
</evidence>
<evidence type="ECO:0000313" key="2">
    <source>
        <dbReference type="EMBL" id="PWI68103.1"/>
    </source>
</evidence>
<feature type="region of interest" description="Disordered" evidence="1">
    <location>
        <begin position="62"/>
        <end position="106"/>
    </location>
</feature>